<reference evidence="1 2" key="1">
    <citation type="submission" date="2018-03" db="EMBL/GenBank/DDBJ databases">
        <title>Genomes of Pezizomycetes fungi and the evolution of truffles.</title>
        <authorList>
            <person name="Murat C."/>
            <person name="Payen T."/>
            <person name="Noel B."/>
            <person name="Kuo A."/>
            <person name="Martin F.M."/>
        </authorList>
    </citation>
    <scope>NUCLEOTIDE SEQUENCE [LARGE SCALE GENOMIC DNA]</scope>
    <source>
        <strain evidence="1">091103-1</strain>
    </source>
</reference>
<keyword evidence="2" id="KW-1185">Reference proteome</keyword>
<comment type="caution">
    <text evidence="1">The sequence shown here is derived from an EMBL/GenBank/DDBJ whole genome shotgun (WGS) entry which is preliminary data.</text>
</comment>
<sequence length="72" mass="7741">MIRLCQGLGLHPLASACDGGGVYQFREVITVQPGHANLIGSFPLDSQGGTRSCSKNPAGCMFNQDNSLRYRK</sequence>
<proteinExistence type="predicted"/>
<gene>
    <name evidence="1" type="ORF">C7212DRAFT_314100</name>
</gene>
<protein>
    <submittedName>
        <fullName evidence="1">Uncharacterized protein</fullName>
    </submittedName>
</protein>
<name>A0A317STQ3_9PEZI</name>
<dbReference type="EMBL" id="PYWC01000020">
    <property type="protein sequence ID" value="PWW77799.1"/>
    <property type="molecule type" value="Genomic_DNA"/>
</dbReference>
<dbReference type="AlphaFoldDB" id="A0A317STQ3"/>
<evidence type="ECO:0000313" key="2">
    <source>
        <dbReference type="Proteomes" id="UP000246991"/>
    </source>
</evidence>
<organism evidence="1 2">
    <name type="scientific">Tuber magnatum</name>
    <name type="common">white Piedmont truffle</name>
    <dbReference type="NCBI Taxonomy" id="42249"/>
    <lineage>
        <taxon>Eukaryota</taxon>
        <taxon>Fungi</taxon>
        <taxon>Dikarya</taxon>
        <taxon>Ascomycota</taxon>
        <taxon>Pezizomycotina</taxon>
        <taxon>Pezizomycetes</taxon>
        <taxon>Pezizales</taxon>
        <taxon>Tuberaceae</taxon>
        <taxon>Tuber</taxon>
    </lineage>
</organism>
<accession>A0A317STQ3</accession>
<dbReference type="Proteomes" id="UP000246991">
    <property type="component" value="Unassembled WGS sequence"/>
</dbReference>
<dbReference type="PROSITE" id="PS51257">
    <property type="entry name" value="PROKAR_LIPOPROTEIN"/>
    <property type="match status" value="1"/>
</dbReference>
<evidence type="ECO:0000313" key="1">
    <source>
        <dbReference type="EMBL" id="PWW77799.1"/>
    </source>
</evidence>